<keyword evidence="5 7" id="KW-0472">Membrane</keyword>
<feature type="domain" description="Major facilitator superfamily (MFS) profile" evidence="8">
    <location>
        <begin position="12"/>
        <end position="428"/>
    </location>
</feature>
<evidence type="ECO:0000256" key="2">
    <source>
        <dbReference type="ARBA" id="ARBA00022448"/>
    </source>
</evidence>
<dbReference type="Proteomes" id="UP001597045">
    <property type="component" value="Unassembled WGS sequence"/>
</dbReference>
<feature type="transmembrane region" description="Helical" evidence="7">
    <location>
        <begin position="137"/>
        <end position="158"/>
    </location>
</feature>
<keyword evidence="2" id="KW-0813">Transport</keyword>
<evidence type="ECO:0000313" key="10">
    <source>
        <dbReference type="Proteomes" id="UP001597045"/>
    </source>
</evidence>
<dbReference type="PANTHER" id="PTHR42718">
    <property type="entry name" value="MAJOR FACILITATOR SUPERFAMILY MULTIDRUG TRANSPORTER MFSC"/>
    <property type="match status" value="1"/>
</dbReference>
<evidence type="ECO:0000256" key="3">
    <source>
        <dbReference type="ARBA" id="ARBA00022692"/>
    </source>
</evidence>
<dbReference type="SUPFAM" id="SSF103473">
    <property type="entry name" value="MFS general substrate transporter"/>
    <property type="match status" value="1"/>
</dbReference>
<organism evidence="9 10">
    <name type="scientific">Kibdelosporangium lantanae</name>
    <dbReference type="NCBI Taxonomy" id="1497396"/>
    <lineage>
        <taxon>Bacteria</taxon>
        <taxon>Bacillati</taxon>
        <taxon>Actinomycetota</taxon>
        <taxon>Actinomycetes</taxon>
        <taxon>Pseudonocardiales</taxon>
        <taxon>Pseudonocardiaceae</taxon>
        <taxon>Kibdelosporangium</taxon>
    </lineage>
</organism>
<feature type="transmembrane region" description="Helical" evidence="7">
    <location>
        <begin position="244"/>
        <end position="264"/>
    </location>
</feature>
<keyword evidence="10" id="KW-1185">Reference proteome</keyword>
<evidence type="ECO:0000313" key="9">
    <source>
        <dbReference type="EMBL" id="MFD1046325.1"/>
    </source>
</evidence>
<feature type="compositionally biased region" description="Polar residues" evidence="6">
    <location>
        <begin position="372"/>
        <end position="388"/>
    </location>
</feature>
<feature type="transmembrane region" description="Helical" evidence="7">
    <location>
        <begin position="302"/>
        <end position="328"/>
    </location>
</feature>
<evidence type="ECO:0000256" key="4">
    <source>
        <dbReference type="ARBA" id="ARBA00022989"/>
    </source>
</evidence>
<dbReference type="Gene3D" id="1.20.1250.20">
    <property type="entry name" value="MFS general substrate transporter like domains"/>
    <property type="match status" value="1"/>
</dbReference>
<feature type="transmembrane region" description="Helical" evidence="7">
    <location>
        <begin position="164"/>
        <end position="185"/>
    </location>
</feature>
<feature type="transmembrane region" description="Helical" evidence="7">
    <location>
        <begin position="276"/>
        <end position="296"/>
    </location>
</feature>
<dbReference type="PANTHER" id="PTHR42718:SF9">
    <property type="entry name" value="MAJOR FACILITATOR SUPERFAMILY MULTIDRUG TRANSPORTER MFSC"/>
    <property type="match status" value="1"/>
</dbReference>
<feature type="transmembrane region" description="Helical" evidence="7">
    <location>
        <begin position="78"/>
        <end position="96"/>
    </location>
</feature>
<dbReference type="Pfam" id="PF07690">
    <property type="entry name" value="MFS_1"/>
    <property type="match status" value="1"/>
</dbReference>
<dbReference type="PROSITE" id="PS50850">
    <property type="entry name" value="MFS"/>
    <property type="match status" value="1"/>
</dbReference>
<feature type="transmembrane region" description="Helical" evidence="7">
    <location>
        <begin position="102"/>
        <end position="125"/>
    </location>
</feature>
<evidence type="ECO:0000256" key="1">
    <source>
        <dbReference type="ARBA" id="ARBA00004651"/>
    </source>
</evidence>
<reference evidence="10" key="1">
    <citation type="journal article" date="2019" name="Int. J. Syst. Evol. Microbiol.">
        <title>The Global Catalogue of Microorganisms (GCM) 10K type strain sequencing project: providing services to taxonomists for standard genome sequencing and annotation.</title>
        <authorList>
            <consortium name="The Broad Institute Genomics Platform"/>
            <consortium name="The Broad Institute Genome Sequencing Center for Infectious Disease"/>
            <person name="Wu L."/>
            <person name="Ma J."/>
        </authorList>
    </citation>
    <scope>NUCLEOTIDE SEQUENCE [LARGE SCALE GENOMIC DNA]</scope>
    <source>
        <strain evidence="10">JCM 31486</strain>
    </source>
</reference>
<dbReference type="InterPro" id="IPR036259">
    <property type="entry name" value="MFS_trans_sf"/>
</dbReference>
<keyword evidence="3 7" id="KW-0812">Transmembrane</keyword>
<sequence length="428" mass="44274">MGGIIGDRRRLSVLLIVLCQSSQALVTGGIALFLPLIRGDLGLSYTQGGTLAAASTLTYALMQVPVGVLADRVDTKKLFLVGLVGVNVLACGFAVVDSYPWLVVNQAVSGVFRSMAFAPGLILVGRQFPASKQATAMGLYVAGGFSSSIVLNLVGPLLVGPLGWRGVFLVCAAVGVVTLVLYGWVGDAGVEKKVTRPPLRELPGLLRHPVVAVTGVIQFVRLAAVQGVAMWLPTFVVVQKGYSIQTAGLLVAMAAALTAPSNIMGGYVADRTGRPLAVVGVALAVVAASLVGFVLVDSLWLLVVVIAVNAVVIQVYFGPLFAIPIAYLGRSVAGAISGFGNFCANLGGFTAVWALGRVKDANEKFSAAEYSSGGSTTERISSGSSENRGNPGMKDTADARTTTSSAGWKPRRCATAVTTMAPTTTRRS</sequence>
<evidence type="ECO:0000256" key="5">
    <source>
        <dbReference type="ARBA" id="ARBA00023136"/>
    </source>
</evidence>
<gene>
    <name evidence="9" type="ORF">ACFQ1S_12555</name>
</gene>
<feature type="transmembrane region" description="Helical" evidence="7">
    <location>
        <begin position="48"/>
        <end position="66"/>
    </location>
</feature>
<dbReference type="EMBL" id="JBHTIS010000611">
    <property type="protein sequence ID" value="MFD1046325.1"/>
    <property type="molecule type" value="Genomic_DNA"/>
</dbReference>
<dbReference type="InterPro" id="IPR011701">
    <property type="entry name" value="MFS"/>
</dbReference>
<keyword evidence="4 7" id="KW-1133">Transmembrane helix</keyword>
<protein>
    <submittedName>
        <fullName evidence="9">MFS transporter</fullName>
    </submittedName>
</protein>
<proteinExistence type="predicted"/>
<accession>A0ABW3M8U7</accession>
<comment type="caution">
    <text evidence="9">The sequence shown here is derived from an EMBL/GenBank/DDBJ whole genome shotgun (WGS) entry which is preliminary data.</text>
</comment>
<name>A0ABW3M8U7_9PSEU</name>
<feature type="compositionally biased region" description="Low complexity" evidence="6">
    <location>
        <begin position="414"/>
        <end position="428"/>
    </location>
</feature>
<comment type="subcellular location">
    <subcellularLocation>
        <location evidence="1">Cell membrane</location>
        <topology evidence="1">Multi-pass membrane protein</topology>
    </subcellularLocation>
</comment>
<evidence type="ECO:0000259" key="8">
    <source>
        <dbReference type="PROSITE" id="PS50850"/>
    </source>
</evidence>
<feature type="region of interest" description="Disordered" evidence="6">
    <location>
        <begin position="372"/>
        <end position="428"/>
    </location>
</feature>
<evidence type="ECO:0000256" key="6">
    <source>
        <dbReference type="SAM" id="MobiDB-lite"/>
    </source>
</evidence>
<evidence type="ECO:0000256" key="7">
    <source>
        <dbReference type="SAM" id="Phobius"/>
    </source>
</evidence>
<dbReference type="InterPro" id="IPR020846">
    <property type="entry name" value="MFS_dom"/>
</dbReference>